<dbReference type="PANTHER" id="PTHR48029">
    <property type="entry name" value="NUCLEOLAR PROTEIN 8"/>
    <property type="match status" value="1"/>
</dbReference>
<dbReference type="OrthoDB" id="21643at2759"/>
<feature type="region of interest" description="Disordered" evidence="4">
    <location>
        <begin position="217"/>
        <end position="281"/>
    </location>
</feature>
<dbReference type="EMBL" id="JAACJP010000016">
    <property type="protein sequence ID" value="KAF5379485.1"/>
    <property type="molecule type" value="Genomic_DNA"/>
</dbReference>
<evidence type="ECO:0000256" key="1">
    <source>
        <dbReference type="ARBA" id="ARBA00004604"/>
    </source>
</evidence>
<evidence type="ECO:0000256" key="2">
    <source>
        <dbReference type="ARBA" id="ARBA00022884"/>
    </source>
</evidence>
<dbReference type="Proteomes" id="UP000565441">
    <property type="component" value="Unassembled WGS sequence"/>
</dbReference>
<feature type="compositionally biased region" description="Acidic residues" evidence="4">
    <location>
        <begin position="231"/>
        <end position="244"/>
    </location>
</feature>
<dbReference type="InterPro" id="IPR034138">
    <property type="entry name" value="NOP8_RRM"/>
</dbReference>
<evidence type="ECO:0000259" key="5">
    <source>
        <dbReference type="SMART" id="SM00360"/>
    </source>
</evidence>
<evidence type="ECO:0000313" key="6">
    <source>
        <dbReference type="EMBL" id="KAF5379485.1"/>
    </source>
</evidence>
<feature type="region of interest" description="Disordered" evidence="4">
    <location>
        <begin position="148"/>
        <end position="187"/>
    </location>
</feature>
<dbReference type="PANTHER" id="PTHR48029:SF1">
    <property type="entry name" value="NUCLEOLAR PROTEIN 8"/>
    <property type="match status" value="1"/>
</dbReference>
<feature type="compositionally biased region" description="Basic and acidic residues" evidence="4">
    <location>
        <begin position="148"/>
        <end position="172"/>
    </location>
</feature>
<gene>
    <name evidence="6" type="ORF">D9615_006634</name>
</gene>
<keyword evidence="7" id="KW-1185">Reference proteome</keyword>
<dbReference type="InterPro" id="IPR035979">
    <property type="entry name" value="RBD_domain_sf"/>
</dbReference>
<dbReference type="GO" id="GO:0003723">
    <property type="term" value="F:RNA binding"/>
    <property type="evidence" value="ECO:0007669"/>
    <property type="project" value="UniProtKB-KW"/>
</dbReference>
<reference evidence="6 7" key="1">
    <citation type="journal article" date="2020" name="ISME J.">
        <title>Uncovering the hidden diversity of litter-decomposition mechanisms in mushroom-forming fungi.</title>
        <authorList>
            <person name="Floudas D."/>
            <person name="Bentzer J."/>
            <person name="Ahren D."/>
            <person name="Johansson T."/>
            <person name="Persson P."/>
            <person name="Tunlid A."/>
        </authorList>
    </citation>
    <scope>NUCLEOTIDE SEQUENCE [LARGE SCALE GENOMIC DNA]</scope>
    <source>
        <strain evidence="6 7">CBS 661.87</strain>
    </source>
</reference>
<comment type="caution">
    <text evidence="6">The sequence shown here is derived from an EMBL/GenBank/DDBJ whole genome shotgun (WGS) entry which is preliminary data.</text>
</comment>
<evidence type="ECO:0000313" key="7">
    <source>
        <dbReference type="Proteomes" id="UP000565441"/>
    </source>
</evidence>
<proteinExistence type="predicted"/>
<dbReference type="Gene3D" id="3.30.70.330">
    <property type="match status" value="1"/>
</dbReference>
<dbReference type="SUPFAM" id="SSF54928">
    <property type="entry name" value="RNA-binding domain, RBD"/>
    <property type="match status" value="1"/>
</dbReference>
<dbReference type="SMART" id="SM00360">
    <property type="entry name" value="RRM"/>
    <property type="match status" value="1"/>
</dbReference>
<protein>
    <recommendedName>
        <fullName evidence="5">RRM domain-containing protein</fullName>
    </recommendedName>
</protein>
<dbReference type="CDD" id="cd12226">
    <property type="entry name" value="RRM_NOL8"/>
    <property type="match status" value="1"/>
</dbReference>
<dbReference type="GO" id="GO:0005730">
    <property type="term" value="C:nucleolus"/>
    <property type="evidence" value="ECO:0007669"/>
    <property type="project" value="UniProtKB-SubCell"/>
</dbReference>
<feature type="domain" description="RRM" evidence="5">
    <location>
        <begin position="8"/>
        <end position="83"/>
    </location>
</feature>
<sequence>MDEIITKRLHISGLTPALTASDLSKRLSTFGTVKAVDGFGLQDGVGQPRKFGYVTLETTIGKLARCLNLLSGSTWKGAKLRIGEAKPDFAARLAAEREATASEPPKKRRKRCAGAEAADMSLVTPENVAGRGGWTVTPLGRVVRRVRMRPERPLPPPTEKEKRVVKEKDGKKTEKKKKRVKEPDVRARRRTIDVTRYGSVHLKGMFLEMEVLGTRRDEEPVPEVEMALVSEESESESGEDEVEEPTPALEEAPPSPKSVPSIPAPSLSTKTNIPPPQYLPAGNIDIAVEKTTSLNLLASLFGNKDDTDWIGRESVGSDVDEAEIAKRHRMVLDEDDDGDFEVVPMKVDVAPEQSDGEDEEDAEEVERAMETCSPPAKKKASGFSLMDHLDLDLELDDDVPFATTEVEASAQPATHTPFFSLSSTATPSYAAPQLNSKLPLFFPLGPSSGLGARPKDVFDVARENKWHWRDPNVGFYRTGTEEDIRKRWEESKVELTREWKRRCREAGKVQRRRRGGEGEGE</sequence>
<keyword evidence="2" id="KW-0694">RNA-binding</keyword>
<comment type="subcellular location">
    <subcellularLocation>
        <location evidence="1">Nucleus</location>
        <location evidence="1">Nucleolus</location>
    </subcellularLocation>
</comment>
<evidence type="ECO:0000256" key="3">
    <source>
        <dbReference type="ARBA" id="ARBA00023242"/>
    </source>
</evidence>
<keyword evidence="3" id="KW-0539">Nucleus</keyword>
<evidence type="ECO:0000256" key="4">
    <source>
        <dbReference type="SAM" id="MobiDB-lite"/>
    </source>
</evidence>
<name>A0A8H5HAJ1_9AGAR</name>
<feature type="region of interest" description="Disordered" evidence="4">
    <location>
        <begin position="95"/>
        <end position="115"/>
    </location>
</feature>
<dbReference type="InterPro" id="IPR000504">
    <property type="entry name" value="RRM_dom"/>
</dbReference>
<dbReference type="InterPro" id="IPR012677">
    <property type="entry name" value="Nucleotide-bd_a/b_plait_sf"/>
</dbReference>
<accession>A0A8H5HAJ1</accession>
<dbReference type="AlphaFoldDB" id="A0A8H5HAJ1"/>
<organism evidence="6 7">
    <name type="scientific">Tricholomella constricta</name>
    <dbReference type="NCBI Taxonomy" id="117010"/>
    <lineage>
        <taxon>Eukaryota</taxon>
        <taxon>Fungi</taxon>
        <taxon>Dikarya</taxon>
        <taxon>Basidiomycota</taxon>
        <taxon>Agaricomycotina</taxon>
        <taxon>Agaricomycetes</taxon>
        <taxon>Agaricomycetidae</taxon>
        <taxon>Agaricales</taxon>
        <taxon>Tricholomatineae</taxon>
        <taxon>Lyophyllaceae</taxon>
        <taxon>Tricholomella</taxon>
    </lineage>
</organism>